<keyword evidence="6" id="KW-0067">ATP-binding</keyword>
<feature type="region of interest" description="Disordered" evidence="8">
    <location>
        <begin position="308"/>
        <end position="330"/>
    </location>
</feature>
<dbReference type="GO" id="GO:0005524">
    <property type="term" value="F:ATP binding"/>
    <property type="evidence" value="ECO:0007669"/>
    <property type="project" value="UniProtKB-KW"/>
</dbReference>
<feature type="transmembrane region" description="Helical" evidence="9">
    <location>
        <begin position="20"/>
        <end position="41"/>
    </location>
</feature>
<dbReference type="GO" id="GO:0000155">
    <property type="term" value="F:phosphorelay sensor kinase activity"/>
    <property type="evidence" value="ECO:0007669"/>
    <property type="project" value="InterPro"/>
</dbReference>
<dbReference type="PANTHER" id="PTHR42878:SF7">
    <property type="entry name" value="SENSOR HISTIDINE KINASE GLRK"/>
    <property type="match status" value="1"/>
</dbReference>
<dbReference type="EMBL" id="FOGU01000006">
    <property type="protein sequence ID" value="SES17788.1"/>
    <property type="molecule type" value="Genomic_DNA"/>
</dbReference>
<gene>
    <name evidence="11" type="ORF">SAMN04490244_106327</name>
</gene>
<comment type="catalytic activity">
    <reaction evidence="1">
        <text>ATP + protein L-histidine = ADP + protein N-phospho-L-histidine.</text>
        <dbReference type="EC" id="2.7.13.3"/>
    </reaction>
</comment>
<dbReference type="InterPro" id="IPR050351">
    <property type="entry name" value="BphY/WalK/GraS-like"/>
</dbReference>
<evidence type="ECO:0000256" key="5">
    <source>
        <dbReference type="ARBA" id="ARBA00022777"/>
    </source>
</evidence>
<dbReference type="STRING" id="641238.SAMN04490244_106327"/>
<dbReference type="GO" id="GO:0007234">
    <property type="term" value="P:osmosensory signaling via phosphorelay pathway"/>
    <property type="evidence" value="ECO:0007669"/>
    <property type="project" value="TreeGrafter"/>
</dbReference>
<evidence type="ECO:0000256" key="8">
    <source>
        <dbReference type="SAM" id="MobiDB-lite"/>
    </source>
</evidence>
<evidence type="ECO:0000256" key="1">
    <source>
        <dbReference type="ARBA" id="ARBA00000085"/>
    </source>
</evidence>
<keyword evidence="9" id="KW-0472">Membrane</keyword>
<dbReference type="SUPFAM" id="SSF47384">
    <property type="entry name" value="Homodimeric domain of signal transducing histidine kinase"/>
    <property type="match status" value="1"/>
</dbReference>
<dbReference type="InterPro" id="IPR003661">
    <property type="entry name" value="HisK_dim/P_dom"/>
</dbReference>
<evidence type="ECO:0000256" key="3">
    <source>
        <dbReference type="ARBA" id="ARBA00022679"/>
    </source>
</evidence>
<organism evidence="11 12">
    <name type="scientific">Tranquillimonas rosea</name>
    <dbReference type="NCBI Taxonomy" id="641238"/>
    <lineage>
        <taxon>Bacteria</taxon>
        <taxon>Pseudomonadati</taxon>
        <taxon>Pseudomonadota</taxon>
        <taxon>Alphaproteobacteria</taxon>
        <taxon>Rhodobacterales</taxon>
        <taxon>Roseobacteraceae</taxon>
        <taxon>Tranquillimonas</taxon>
    </lineage>
</organism>
<feature type="transmembrane region" description="Helical" evidence="9">
    <location>
        <begin position="53"/>
        <end position="76"/>
    </location>
</feature>
<sequence length="379" mass="40507">MKVYEFLARRSWPRTFSGKILLVSFLGVHVPMFGAAAYALLADSTPFLQQLDVLAAMLVATLLGTAATMGVLHALLAPVRRASEAADGYLRHRTVPRLPTRYTDGAGVLMASVQECITRLDTTLAAAERRHDDLERDHVETFRMLSGLKHDFRTPLTHILGFAEIMRAEAIGPLGSDAYRQYAGRIGTTGQELLTTLQSVIDLSDAQVQAQLTEDSVTLDLAEAAREAIALEHLHAEKRGVQVDIEAPAAVQVRAVPEATRNLLSALSQAAVAGAPENGRVVLTVSARGDCSVRSVGGQLMREDLPRQMSGPVEGTFDSSAGNGANAPESASPMALRLSLIDTLGTALGRHVRVRQTDGDGFEIAVMQAPLDVEMPAAA</sequence>
<proteinExistence type="predicted"/>
<keyword evidence="5 11" id="KW-0418">Kinase</keyword>
<dbReference type="Pfam" id="PF00512">
    <property type="entry name" value="HisKA"/>
    <property type="match status" value="1"/>
</dbReference>
<evidence type="ECO:0000256" key="6">
    <source>
        <dbReference type="ARBA" id="ARBA00022840"/>
    </source>
</evidence>
<keyword evidence="3" id="KW-0808">Transferase</keyword>
<dbReference type="CDD" id="cd00082">
    <property type="entry name" value="HisKA"/>
    <property type="match status" value="1"/>
</dbReference>
<keyword evidence="9" id="KW-0812">Transmembrane</keyword>
<protein>
    <recommendedName>
        <fullName evidence="2">histidine kinase</fullName>
        <ecNumber evidence="2">2.7.13.3</ecNumber>
    </recommendedName>
</protein>
<reference evidence="11 12" key="1">
    <citation type="submission" date="2016-10" db="EMBL/GenBank/DDBJ databases">
        <authorList>
            <person name="de Groot N.N."/>
        </authorList>
    </citation>
    <scope>NUCLEOTIDE SEQUENCE [LARGE SCALE GENOMIC DNA]</scope>
    <source>
        <strain evidence="11 12">DSM 23042</strain>
    </source>
</reference>
<accession>A0A1H9V890</accession>
<evidence type="ECO:0000256" key="7">
    <source>
        <dbReference type="ARBA" id="ARBA00023012"/>
    </source>
</evidence>
<keyword evidence="7" id="KW-0902">Two-component regulatory system</keyword>
<dbReference type="Proteomes" id="UP000198885">
    <property type="component" value="Unassembled WGS sequence"/>
</dbReference>
<feature type="domain" description="Signal transduction histidine kinase dimerisation/phosphoacceptor" evidence="10">
    <location>
        <begin position="140"/>
        <end position="209"/>
    </location>
</feature>
<dbReference type="Gene3D" id="1.10.287.130">
    <property type="match status" value="1"/>
</dbReference>
<evidence type="ECO:0000256" key="2">
    <source>
        <dbReference type="ARBA" id="ARBA00012438"/>
    </source>
</evidence>
<keyword evidence="12" id="KW-1185">Reference proteome</keyword>
<dbReference type="AlphaFoldDB" id="A0A1H9V890"/>
<dbReference type="PANTHER" id="PTHR42878">
    <property type="entry name" value="TWO-COMPONENT HISTIDINE KINASE"/>
    <property type="match status" value="1"/>
</dbReference>
<evidence type="ECO:0000256" key="4">
    <source>
        <dbReference type="ARBA" id="ARBA00022741"/>
    </source>
</evidence>
<keyword evidence="9" id="KW-1133">Transmembrane helix</keyword>
<dbReference type="GO" id="GO:0000156">
    <property type="term" value="F:phosphorelay response regulator activity"/>
    <property type="evidence" value="ECO:0007669"/>
    <property type="project" value="TreeGrafter"/>
</dbReference>
<dbReference type="OrthoDB" id="9813151at2"/>
<dbReference type="InterPro" id="IPR036097">
    <property type="entry name" value="HisK_dim/P_sf"/>
</dbReference>
<dbReference type="GO" id="GO:0030295">
    <property type="term" value="F:protein kinase activator activity"/>
    <property type="evidence" value="ECO:0007669"/>
    <property type="project" value="TreeGrafter"/>
</dbReference>
<evidence type="ECO:0000313" key="11">
    <source>
        <dbReference type="EMBL" id="SES17788.1"/>
    </source>
</evidence>
<name>A0A1H9V890_9RHOB</name>
<dbReference type="EC" id="2.7.13.3" evidence="2"/>
<evidence type="ECO:0000256" key="9">
    <source>
        <dbReference type="SAM" id="Phobius"/>
    </source>
</evidence>
<keyword evidence="4" id="KW-0547">Nucleotide-binding</keyword>
<dbReference type="RefSeq" id="WP_092694089.1">
    <property type="nucleotide sequence ID" value="NZ_FOGU01000006.1"/>
</dbReference>
<dbReference type="SMART" id="SM00388">
    <property type="entry name" value="HisKA"/>
    <property type="match status" value="1"/>
</dbReference>
<evidence type="ECO:0000259" key="10">
    <source>
        <dbReference type="SMART" id="SM00388"/>
    </source>
</evidence>
<evidence type="ECO:0000313" key="12">
    <source>
        <dbReference type="Proteomes" id="UP000198885"/>
    </source>
</evidence>